<name>A0A6J6JN18_9ZZZZ</name>
<evidence type="ECO:0000313" key="1">
    <source>
        <dbReference type="EMBL" id="CAB4638811.1"/>
    </source>
</evidence>
<organism evidence="1">
    <name type="scientific">freshwater metagenome</name>
    <dbReference type="NCBI Taxonomy" id="449393"/>
    <lineage>
        <taxon>unclassified sequences</taxon>
        <taxon>metagenomes</taxon>
        <taxon>ecological metagenomes</taxon>
    </lineage>
</organism>
<dbReference type="AlphaFoldDB" id="A0A6J6JN18"/>
<protein>
    <submittedName>
        <fullName evidence="1">Unannotated protein</fullName>
    </submittedName>
</protein>
<dbReference type="EMBL" id="CAEZWB010000001">
    <property type="protein sequence ID" value="CAB4638811.1"/>
    <property type="molecule type" value="Genomic_DNA"/>
</dbReference>
<proteinExistence type="predicted"/>
<accession>A0A6J6JN18</accession>
<gene>
    <name evidence="1" type="ORF">UFOPK2166_00025</name>
</gene>
<sequence length="153" mass="17829">MLLEFVVRTGSDWKRSEQVLQGVTYGARMNIWPEIPHATLSLTTKNSGSRPFFVHGDCQERKTLIVLQSNVEPWAMFFNQAEFKQQRFHFVTNFYPFHFLRCSHHVGRSWMKCLRVDKITRNPGTQIECFPYVDDSPAGIAKLIGTRSIRNYS</sequence>
<reference evidence="1" key="1">
    <citation type="submission" date="2020-05" db="EMBL/GenBank/DDBJ databases">
        <authorList>
            <person name="Chiriac C."/>
            <person name="Salcher M."/>
            <person name="Ghai R."/>
            <person name="Kavagutti S V."/>
        </authorList>
    </citation>
    <scope>NUCLEOTIDE SEQUENCE</scope>
</reference>